<dbReference type="EMBL" id="CAJPWZ010001313">
    <property type="protein sequence ID" value="CAG2212785.1"/>
    <property type="molecule type" value="Genomic_DNA"/>
</dbReference>
<name>A0A8S3RUH8_MYTED</name>
<proteinExistence type="predicted"/>
<evidence type="ECO:0000256" key="1">
    <source>
        <dbReference type="SAM" id="Coils"/>
    </source>
</evidence>
<comment type="caution">
    <text evidence="4">The sequence shown here is derived from an EMBL/GenBank/DDBJ whole genome shotgun (WGS) entry which is preliminary data.</text>
</comment>
<dbReference type="PANTHER" id="PTHR47331">
    <property type="entry name" value="PHD-TYPE DOMAIN-CONTAINING PROTEIN"/>
    <property type="match status" value="1"/>
</dbReference>
<dbReference type="InterPro" id="IPR040676">
    <property type="entry name" value="DUF5641"/>
</dbReference>
<feature type="compositionally biased region" description="Basic and acidic residues" evidence="2">
    <location>
        <begin position="539"/>
        <end position="559"/>
    </location>
</feature>
<organism evidence="4 5">
    <name type="scientific">Mytilus edulis</name>
    <name type="common">Blue mussel</name>
    <dbReference type="NCBI Taxonomy" id="6550"/>
    <lineage>
        <taxon>Eukaryota</taxon>
        <taxon>Metazoa</taxon>
        <taxon>Spiralia</taxon>
        <taxon>Lophotrochozoa</taxon>
        <taxon>Mollusca</taxon>
        <taxon>Bivalvia</taxon>
        <taxon>Autobranchia</taxon>
        <taxon>Pteriomorphia</taxon>
        <taxon>Mytilida</taxon>
        <taxon>Mytiloidea</taxon>
        <taxon>Mytilidae</taxon>
        <taxon>Mytilinae</taxon>
        <taxon>Mytilus</taxon>
    </lineage>
</organism>
<feature type="region of interest" description="Disordered" evidence="2">
    <location>
        <begin position="539"/>
        <end position="560"/>
    </location>
</feature>
<feature type="coiled-coil region" evidence="1">
    <location>
        <begin position="205"/>
        <end position="250"/>
    </location>
</feature>
<keyword evidence="1" id="KW-0175">Coiled coil</keyword>
<evidence type="ECO:0000313" key="5">
    <source>
        <dbReference type="Proteomes" id="UP000683360"/>
    </source>
</evidence>
<protein>
    <recommendedName>
        <fullName evidence="3">DUF5641 domain-containing protein</fullName>
    </recommendedName>
</protein>
<evidence type="ECO:0000313" key="4">
    <source>
        <dbReference type="EMBL" id="CAG2212785.1"/>
    </source>
</evidence>
<feature type="region of interest" description="Disordered" evidence="2">
    <location>
        <begin position="146"/>
        <end position="193"/>
    </location>
</feature>
<feature type="domain" description="DUF5641" evidence="3">
    <location>
        <begin position="918"/>
        <end position="990"/>
    </location>
</feature>
<dbReference type="AlphaFoldDB" id="A0A8S3RUH8"/>
<evidence type="ECO:0000256" key="2">
    <source>
        <dbReference type="SAM" id="MobiDB-lite"/>
    </source>
</evidence>
<sequence length="1034" mass="118527">MSSDPGSLMAFQRERKLNPKGQEQYTLQTEKYLDKLRKLKRDIDSYIFSIDVNHLPDQQQVRQIRQDVIDRFYAFTQESTRFILFLQGTRTKESNQEESGHRLIVQSLKSKVDNFIAIIDEHLHNPNVSKKEKKNSVKSNPQLASAMKLAKQASVKSSPTVKKERKSSVKSHRVSKKSDLDYHSTKTRRSSLESFTSHASEMLVKEQVKLEAAKVRLKYTEQEQELTRQKAALDANLEKLVREREVDEAESKVRTIQEALQGSGEDSSTENSDVNDDFVFDRTEQFVIQDSYERLSGKDKILDTDSKLNDVTIIQTVADVHATHDDCNNNKVNKIVQDIKPVQTINVVKSGQIMKTGPELTRKNVQNVHYGKIIDTVQETNHDKTLNAEAPVFIPSTKEVNMCDEFSRFMVRKELVFSQPNSQQRPRKTGDSPVHVSTRITQSEDLHNGPKINSSSHQNPESHLVDSLSCPIHGTSHTLNMCRGFRLKPISERKDFLKKNGLCYRCCGPKKHLSKNCTETVKCIICKSNRHPSALHIDVSKSHDSSDTGKSHGGEETVENKCTQPIQSDVSIELLIGRDLISSHYVLDHRIGKDGLPYAQKLPLGWVILGETCLGKVHYPDIVHVHKTHVLEDGRATFFKPCEYELKLKSDVIFTKTPYDENIGLAVEDKDFLDIMDANFEQDKNGQWTVPLPFKVNRQPLQSNHGLALKRAKSFDYSLSKDERKAKHAATLRNTTWFRGPSFLLQEIDLTSKTDHNLVDPELDREVRPEIKTLKTTSVESKPLESVSSRFDRYSEWRKLVSAINCLRSKIKHYKSVKTLKSNTMNVVEQLLETERFIVKEVQKEGFQEDIDSLMGCNKRLPRNTEVTAIVNNRPLTCVSYDSESPSVITPSLLLTQKTADDTCPFPDFEKKDSIRHHWKYVQFLAQQFWAKWRQEYLHSLQVRPKWQTEEQNVKVGTVVLMKDNNCARNYWPTGIVERVFPSEDEKIRADTTDFVPSPEVLCMNKDIIYDIGFVFLKTAQTLQVDLNLKSFNH</sequence>
<dbReference type="PANTHER" id="PTHR47331:SF6">
    <property type="entry name" value="DOUBLECORTIN DOMAIN-CONTAINING PROTEIN"/>
    <property type="match status" value="1"/>
</dbReference>
<feature type="compositionally biased region" description="Polar residues" evidence="2">
    <location>
        <begin position="451"/>
        <end position="461"/>
    </location>
</feature>
<dbReference type="Proteomes" id="UP000683360">
    <property type="component" value="Unassembled WGS sequence"/>
</dbReference>
<feature type="region of interest" description="Disordered" evidence="2">
    <location>
        <begin position="417"/>
        <end position="465"/>
    </location>
</feature>
<keyword evidence="5" id="KW-1185">Reference proteome</keyword>
<reference evidence="4" key="1">
    <citation type="submission" date="2021-03" db="EMBL/GenBank/DDBJ databases">
        <authorList>
            <person name="Bekaert M."/>
        </authorList>
    </citation>
    <scope>NUCLEOTIDE SEQUENCE</scope>
</reference>
<gene>
    <name evidence="4" type="ORF">MEDL_26741</name>
</gene>
<feature type="compositionally biased region" description="Basic residues" evidence="2">
    <location>
        <begin position="163"/>
        <end position="175"/>
    </location>
</feature>
<dbReference type="OrthoDB" id="7550700at2759"/>
<feature type="region of interest" description="Disordered" evidence="2">
    <location>
        <begin position="1"/>
        <end position="22"/>
    </location>
</feature>
<dbReference type="Pfam" id="PF18701">
    <property type="entry name" value="DUF5641"/>
    <property type="match status" value="1"/>
</dbReference>
<accession>A0A8S3RUH8</accession>
<evidence type="ECO:0000259" key="3">
    <source>
        <dbReference type="Pfam" id="PF18701"/>
    </source>
</evidence>